<comment type="caution">
    <text evidence="1">The sequence shown here is derived from an EMBL/GenBank/DDBJ whole genome shotgun (WGS) entry which is preliminary data.</text>
</comment>
<evidence type="ECO:0000313" key="1">
    <source>
        <dbReference type="EMBL" id="OCL33863.1"/>
    </source>
</evidence>
<dbReference type="EMBL" id="MBQD01000021">
    <property type="protein sequence ID" value="OCL33863.1"/>
    <property type="molecule type" value="Genomic_DNA"/>
</dbReference>
<dbReference type="NCBIfam" id="NF038094">
    <property type="entry name" value="CueP_fam"/>
    <property type="match status" value="1"/>
</dbReference>
<protein>
    <submittedName>
        <fullName evidence="1">Uncharacterized protein</fullName>
    </submittedName>
</protein>
<sequence length="201" mass="21001">MPRLRPALLAAVCSASLTLAACSVPEAGPATSQAVSSRSVATVDAGTLLAAQGLEGRSGREVVEALDQLDAARPLPLAASVRYDEVLLSDGASQAALPLEGDEFYLSLAPYVTRTHECYFHNLGTCRGEMAGEQVHVTITTDDGDVLVDEDATTYANGFVGFWIPKDVAGTVVVTADGKRAETRFSSDPEGPTCLTTLQLA</sequence>
<name>A0A1C0AME7_9ACTN</name>
<dbReference type="PROSITE" id="PS51257">
    <property type="entry name" value="PROKAR_LIPOPROTEIN"/>
    <property type="match status" value="1"/>
</dbReference>
<proteinExistence type="predicted"/>
<keyword evidence="2" id="KW-1185">Reference proteome</keyword>
<dbReference type="InterPro" id="IPR047808">
    <property type="entry name" value="CueP-like"/>
</dbReference>
<dbReference type="Gene3D" id="2.60.40.3700">
    <property type="match status" value="1"/>
</dbReference>
<reference evidence="2" key="1">
    <citation type="submission" date="2016-07" db="EMBL/GenBank/DDBJ databases">
        <authorList>
            <person name="Florea S."/>
            <person name="Webb J.S."/>
            <person name="Jaromczyk J."/>
            <person name="Schardl C.L."/>
        </authorList>
    </citation>
    <scope>NUCLEOTIDE SEQUENCE [LARGE SCALE GENOMIC DNA]</scope>
    <source>
        <strain evidence="2">IPBSL-7</strain>
    </source>
</reference>
<accession>A0A1C0AME7</accession>
<evidence type="ECO:0000313" key="2">
    <source>
        <dbReference type="Proteomes" id="UP000093501"/>
    </source>
</evidence>
<organism evidence="1 2">
    <name type="scientific">Tessaracoccus lapidicaptus</name>
    <dbReference type="NCBI Taxonomy" id="1427523"/>
    <lineage>
        <taxon>Bacteria</taxon>
        <taxon>Bacillati</taxon>
        <taxon>Actinomycetota</taxon>
        <taxon>Actinomycetes</taxon>
        <taxon>Propionibacteriales</taxon>
        <taxon>Propionibacteriaceae</taxon>
        <taxon>Tessaracoccus</taxon>
    </lineage>
</organism>
<gene>
    <name evidence="1" type="ORF">BCR15_04315</name>
</gene>
<dbReference type="RefSeq" id="WP_068751621.1">
    <property type="nucleotide sequence ID" value="NZ_LR214441.1"/>
</dbReference>
<dbReference type="Proteomes" id="UP000093501">
    <property type="component" value="Unassembled WGS sequence"/>
</dbReference>
<dbReference type="AlphaFoldDB" id="A0A1C0AME7"/>
<dbReference type="Pfam" id="PF21172">
    <property type="entry name" value="CueP"/>
    <property type="match status" value="1"/>
</dbReference>